<dbReference type="InterPro" id="IPR013097">
    <property type="entry name" value="Dabb"/>
</dbReference>
<dbReference type="SUPFAM" id="SSF54909">
    <property type="entry name" value="Dimeric alpha+beta barrel"/>
    <property type="match status" value="1"/>
</dbReference>
<accession>A0AAW8F256</accession>
<dbReference type="AlphaFoldDB" id="A0AAW8F256"/>
<dbReference type="GO" id="GO:0004497">
    <property type="term" value="F:monooxygenase activity"/>
    <property type="evidence" value="ECO:0007669"/>
    <property type="project" value="UniProtKB-KW"/>
</dbReference>
<dbReference type="Gene3D" id="3.30.70.100">
    <property type="match status" value="1"/>
</dbReference>
<keyword evidence="2" id="KW-0503">Monooxygenase</keyword>
<dbReference type="EMBL" id="JAUSXV010000001">
    <property type="protein sequence ID" value="MDQ0648526.1"/>
    <property type="molecule type" value="Genomic_DNA"/>
</dbReference>
<protein>
    <submittedName>
        <fullName evidence="2">Heme-degrading monooxygenase HmoA</fullName>
    </submittedName>
</protein>
<keyword evidence="2" id="KW-0560">Oxidoreductase</keyword>
<evidence type="ECO:0000259" key="1">
    <source>
        <dbReference type="PROSITE" id="PS51502"/>
    </source>
</evidence>
<dbReference type="RefSeq" id="WP_307297295.1">
    <property type="nucleotide sequence ID" value="NZ_JAUSXV010000001.1"/>
</dbReference>
<proteinExistence type="predicted"/>
<comment type="caution">
    <text evidence="2">The sequence shown here is derived from an EMBL/GenBank/DDBJ whole genome shotgun (WGS) entry which is preliminary data.</text>
</comment>
<gene>
    <name evidence="2" type="ORF">QFZ53_002722</name>
</gene>
<keyword evidence="3" id="KW-1185">Reference proteome</keyword>
<feature type="domain" description="Stress-response A/B barrel" evidence="1">
    <location>
        <begin position="2"/>
        <end position="91"/>
    </location>
</feature>
<organism evidence="2 3">
    <name type="scientific">Microbacterium natoriense</name>
    <dbReference type="NCBI Taxonomy" id="284570"/>
    <lineage>
        <taxon>Bacteria</taxon>
        <taxon>Bacillati</taxon>
        <taxon>Actinomycetota</taxon>
        <taxon>Actinomycetes</taxon>
        <taxon>Micrococcales</taxon>
        <taxon>Microbacteriaceae</taxon>
        <taxon>Microbacterium</taxon>
    </lineage>
</organism>
<dbReference type="InterPro" id="IPR011008">
    <property type="entry name" value="Dimeric_a/b-barrel"/>
</dbReference>
<evidence type="ECO:0000313" key="2">
    <source>
        <dbReference type="EMBL" id="MDQ0648526.1"/>
    </source>
</evidence>
<evidence type="ECO:0000313" key="3">
    <source>
        <dbReference type="Proteomes" id="UP001244427"/>
    </source>
</evidence>
<dbReference type="SMART" id="SM00886">
    <property type="entry name" value="Dabb"/>
    <property type="match status" value="1"/>
</dbReference>
<name>A0AAW8F256_9MICO</name>
<dbReference type="Proteomes" id="UP001244427">
    <property type="component" value="Unassembled WGS sequence"/>
</dbReference>
<sequence length="94" mass="10610">MIDRIVLIRTTGDEKRIRETLERVSQLNGNVPGLVEARVGADSSERTRGHQHAFVLRFETAEDLAAWGSNPLHDPIRNELSSQSSQIVFDFHVD</sequence>
<reference evidence="2 3" key="1">
    <citation type="submission" date="2023-07" db="EMBL/GenBank/DDBJ databases">
        <title>Comparative genomics of wheat-associated soil bacteria to identify genetic determinants of phenazine resistance.</title>
        <authorList>
            <person name="Mouncey N."/>
        </authorList>
    </citation>
    <scope>NUCLEOTIDE SEQUENCE [LARGE SCALE GENOMIC DNA]</scope>
    <source>
        <strain evidence="2 3">W4I9-1</strain>
    </source>
</reference>
<dbReference type="Pfam" id="PF07876">
    <property type="entry name" value="Dabb"/>
    <property type="match status" value="1"/>
</dbReference>
<dbReference type="PROSITE" id="PS51502">
    <property type="entry name" value="S_R_A_B_BARREL"/>
    <property type="match status" value="1"/>
</dbReference>